<dbReference type="AlphaFoldDB" id="A0A1L7WQJ6"/>
<feature type="compositionally biased region" description="Acidic residues" evidence="7">
    <location>
        <begin position="513"/>
        <end position="522"/>
    </location>
</feature>
<feature type="region of interest" description="Disordered" evidence="7">
    <location>
        <begin position="504"/>
        <end position="565"/>
    </location>
</feature>
<feature type="compositionally biased region" description="Basic and acidic residues" evidence="7">
    <location>
        <begin position="534"/>
        <end position="547"/>
    </location>
</feature>
<dbReference type="OrthoDB" id="3862662at2759"/>
<keyword evidence="5" id="KW-0539">Nucleus</keyword>
<feature type="compositionally biased region" description="Low complexity" evidence="7">
    <location>
        <begin position="36"/>
        <end position="49"/>
    </location>
</feature>
<protein>
    <recommendedName>
        <fullName evidence="8">J domain-containing protein</fullName>
    </recommendedName>
</protein>
<feature type="coiled-coil region" evidence="6">
    <location>
        <begin position="670"/>
        <end position="697"/>
    </location>
</feature>
<dbReference type="Gene3D" id="1.10.287.110">
    <property type="entry name" value="DnaJ domain"/>
    <property type="match status" value="1"/>
</dbReference>
<dbReference type="GO" id="GO:0000981">
    <property type="term" value="F:DNA-binding transcription factor activity, RNA polymerase II-specific"/>
    <property type="evidence" value="ECO:0007669"/>
    <property type="project" value="InterPro"/>
</dbReference>
<dbReference type="SUPFAM" id="SSF46565">
    <property type="entry name" value="Chaperone J-domain"/>
    <property type="match status" value="1"/>
</dbReference>
<evidence type="ECO:0000313" key="9">
    <source>
        <dbReference type="EMBL" id="CZR55031.1"/>
    </source>
</evidence>
<dbReference type="CDD" id="cd12148">
    <property type="entry name" value="fungal_TF_MHR"/>
    <property type="match status" value="1"/>
</dbReference>
<dbReference type="SMART" id="SM00271">
    <property type="entry name" value="DnaJ"/>
    <property type="match status" value="1"/>
</dbReference>
<comment type="subcellular location">
    <subcellularLocation>
        <location evidence="1">Nucleus</location>
    </subcellularLocation>
</comment>
<dbReference type="GO" id="GO:0003677">
    <property type="term" value="F:DNA binding"/>
    <property type="evidence" value="ECO:0007669"/>
    <property type="project" value="InterPro"/>
</dbReference>
<keyword evidence="10" id="KW-1185">Reference proteome</keyword>
<evidence type="ECO:0000256" key="4">
    <source>
        <dbReference type="ARBA" id="ARBA00023163"/>
    </source>
</evidence>
<dbReference type="PANTHER" id="PTHR47338">
    <property type="entry name" value="ZN(II)2CYS6 TRANSCRIPTION FACTOR (EUROFUNG)-RELATED"/>
    <property type="match status" value="1"/>
</dbReference>
<proteinExistence type="predicted"/>
<reference evidence="9 10" key="1">
    <citation type="submission" date="2016-03" db="EMBL/GenBank/DDBJ databases">
        <authorList>
            <person name="Ploux O."/>
        </authorList>
    </citation>
    <scope>NUCLEOTIDE SEQUENCE [LARGE SCALE GENOMIC DNA]</scope>
    <source>
        <strain evidence="9 10">UAMH 11012</strain>
    </source>
</reference>
<evidence type="ECO:0000256" key="5">
    <source>
        <dbReference type="ARBA" id="ARBA00023242"/>
    </source>
</evidence>
<feature type="region of interest" description="Disordered" evidence="7">
    <location>
        <begin position="20"/>
        <end position="49"/>
    </location>
</feature>
<organism evidence="9 10">
    <name type="scientific">Phialocephala subalpina</name>
    <dbReference type="NCBI Taxonomy" id="576137"/>
    <lineage>
        <taxon>Eukaryota</taxon>
        <taxon>Fungi</taxon>
        <taxon>Dikarya</taxon>
        <taxon>Ascomycota</taxon>
        <taxon>Pezizomycotina</taxon>
        <taxon>Leotiomycetes</taxon>
        <taxon>Helotiales</taxon>
        <taxon>Mollisiaceae</taxon>
        <taxon>Phialocephala</taxon>
        <taxon>Phialocephala fortinii species complex</taxon>
    </lineage>
</organism>
<dbReference type="GO" id="GO:0005634">
    <property type="term" value="C:nucleus"/>
    <property type="evidence" value="ECO:0007669"/>
    <property type="project" value="UniProtKB-SubCell"/>
</dbReference>
<keyword evidence="6" id="KW-0175">Coiled coil</keyword>
<dbReference type="Pfam" id="PF04082">
    <property type="entry name" value="Fungal_trans"/>
    <property type="match status" value="1"/>
</dbReference>
<dbReference type="PANTHER" id="PTHR47338:SF20">
    <property type="entry name" value="ZN(II)2CYS6 TRANSCRIPTION FACTOR (EUROFUNG)"/>
    <property type="match status" value="1"/>
</dbReference>
<dbReference type="PROSITE" id="PS50076">
    <property type="entry name" value="DNAJ_2"/>
    <property type="match status" value="1"/>
</dbReference>
<accession>A0A1L7WQJ6</accession>
<dbReference type="InterPro" id="IPR050815">
    <property type="entry name" value="TF_fung"/>
</dbReference>
<evidence type="ECO:0000256" key="6">
    <source>
        <dbReference type="SAM" id="Coils"/>
    </source>
</evidence>
<keyword evidence="2" id="KW-0479">Metal-binding</keyword>
<evidence type="ECO:0000256" key="1">
    <source>
        <dbReference type="ARBA" id="ARBA00004123"/>
    </source>
</evidence>
<feature type="domain" description="J" evidence="8">
    <location>
        <begin position="425"/>
        <end position="496"/>
    </location>
</feature>
<evidence type="ECO:0000259" key="8">
    <source>
        <dbReference type="PROSITE" id="PS50076"/>
    </source>
</evidence>
<dbReference type="InterPro" id="IPR036869">
    <property type="entry name" value="J_dom_sf"/>
</dbReference>
<dbReference type="GO" id="GO:0006351">
    <property type="term" value="P:DNA-templated transcription"/>
    <property type="evidence" value="ECO:0007669"/>
    <property type="project" value="InterPro"/>
</dbReference>
<dbReference type="GO" id="GO:0008270">
    <property type="term" value="F:zinc ion binding"/>
    <property type="evidence" value="ECO:0007669"/>
    <property type="project" value="InterPro"/>
</dbReference>
<dbReference type="Pfam" id="PF00226">
    <property type="entry name" value="DnaJ"/>
    <property type="match status" value="1"/>
</dbReference>
<dbReference type="Proteomes" id="UP000184330">
    <property type="component" value="Unassembled WGS sequence"/>
</dbReference>
<gene>
    <name evidence="9" type="ORF">PAC_04917</name>
</gene>
<name>A0A1L7WQJ6_9HELO</name>
<dbReference type="InterPro" id="IPR007219">
    <property type="entry name" value="XnlR_reg_dom"/>
</dbReference>
<dbReference type="EMBL" id="FJOG01000006">
    <property type="protein sequence ID" value="CZR55031.1"/>
    <property type="molecule type" value="Genomic_DNA"/>
</dbReference>
<dbReference type="InterPro" id="IPR001623">
    <property type="entry name" value="DnaJ_domain"/>
</dbReference>
<keyword evidence="4" id="KW-0804">Transcription</keyword>
<evidence type="ECO:0000256" key="3">
    <source>
        <dbReference type="ARBA" id="ARBA00023015"/>
    </source>
</evidence>
<evidence type="ECO:0000313" key="10">
    <source>
        <dbReference type="Proteomes" id="UP000184330"/>
    </source>
</evidence>
<sequence length="831" mass="95016">MLQAAPGVLVLRGIPCVYPNSGDRPQRHRSQPYPTPSSSTTTGRSPNATAPIQSAIASPIPPTSVVASSFPAVFYLDRDIFESCKVEIPEPNITIPTDVLRLIGQAADWNNTAGEYFATAHSWMPIISKKHFFEKVLGKLELRAESALLILCMEIITWTPAGQDPRTSAYRAAKHFFLDLEIAGLRTLQVLQAGILIALYEFGHALYPSAAVSIEACVRFGYDLGIDWNPSHPVKKPFSWIDAEEQNRVWWAIVMLDRIRGIGSSDTIFLTGDPPSNAAMPADDTAWDQGVMPPQCLSVYPPKSLDQLGRFLLAAEATKLLGRVFQHVKAKDTYDDAHNEEARLLDRALRALENFVHFEGHEKSLDVMNQETTMAETFNHENIAKEAAKLVARSREAVPESSHQRPIESCVKEASPFLTTLLYQAAVAILRIHRKEGSQESLERLTIMKAALRDLAQRWRASALELHPDKNPNDPQATAKFQNLKNAYDALLSVRVTVEEVAEDVTKTKNQPADEEDKDDDFFLNPNMPRRERKKVEKERRRYENKMLQDQARARKVAKEEEEAREADELEALKIRIDRSKKLGPKQEGGSWQLTRIEDDRVLVLTTKLLNHQRNKKVREWDRMMKADWQAEIEAEEKENEILEFEVPMGFIDPMERDQIMEGRMSLLPTDEEKRMEEQVEEEMEKARLQAEKLKAFWESRRAAEVKPNTVQVVPKVERDLDEAALKGVATIYTRGHLSRFAHELKLNNQLTLRGKNRLEFSSYTNLQRAHYVRPFCCERNGWKYQTEVKQVERAPEPLRLLNSWGNGAWWGPYDKKRGFDERTGYKMFYD</sequence>
<keyword evidence="3" id="KW-0805">Transcription regulation</keyword>
<evidence type="ECO:0000256" key="7">
    <source>
        <dbReference type="SAM" id="MobiDB-lite"/>
    </source>
</evidence>
<evidence type="ECO:0000256" key="2">
    <source>
        <dbReference type="ARBA" id="ARBA00022723"/>
    </source>
</evidence>
<dbReference type="STRING" id="576137.A0A1L7WQJ6"/>